<evidence type="ECO:0000256" key="5">
    <source>
        <dbReference type="ARBA" id="ARBA00023180"/>
    </source>
</evidence>
<keyword evidence="5" id="KW-0325">Glycoprotein</keyword>
<protein>
    <submittedName>
        <fullName evidence="6">Uncharacterized protein</fullName>
    </submittedName>
</protein>
<keyword evidence="2" id="KW-0328">Glycosyltransferase</keyword>
<dbReference type="InterPro" id="IPR044610">
    <property type="entry name" value="GLCAT14A/B/C"/>
</dbReference>
<dbReference type="InterPro" id="IPR003406">
    <property type="entry name" value="Glyco_trans_14"/>
</dbReference>
<evidence type="ECO:0000256" key="3">
    <source>
        <dbReference type="ARBA" id="ARBA00022679"/>
    </source>
</evidence>
<comment type="subcellular location">
    <subcellularLocation>
        <location evidence="1">Membrane</location>
        <topology evidence="1">Single-pass type II membrane protein</topology>
    </subcellularLocation>
</comment>
<dbReference type="PANTHER" id="PTHR45719">
    <property type="entry name" value="GLYCOSYLTRANSFERASE"/>
    <property type="match status" value="1"/>
</dbReference>
<sequence length="273" mass="30967">MLSAVLHGAALLLRVGKDWDWFVNLDVKDYPLVTQDDLLHVFSFLPRDLNFVQHSSYLGWRESRKLKPIIVDPGLYLSSKADMFYATQKRDLPNAYKLFTGFPSVILSRKFIEHCILGVDNLPRILLMYYANTVSSHTTYFQTLLCNSPEFNRTIINNHLHYIKWDTPSKREPKILTLLDFDNMTKSSGAAFGTGFSKDATVVLDHIDREILNRDPGKIIPGGWCLGGDSEDRCTVRGATHVLRPGPGATRLAKAIAQMLADDTYRSSRCIWD</sequence>
<organism evidence="6 7">
    <name type="scientific">Asparagus officinalis</name>
    <name type="common">Garden asparagus</name>
    <dbReference type="NCBI Taxonomy" id="4686"/>
    <lineage>
        <taxon>Eukaryota</taxon>
        <taxon>Viridiplantae</taxon>
        <taxon>Streptophyta</taxon>
        <taxon>Embryophyta</taxon>
        <taxon>Tracheophyta</taxon>
        <taxon>Spermatophyta</taxon>
        <taxon>Magnoliopsida</taxon>
        <taxon>Liliopsida</taxon>
        <taxon>Asparagales</taxon>
        <taxon>Asparagaceae</taxon>
        <taxon>Asparagoideae</taxon>
        <taxon>Asparagus</taxon>
    </lineage>
</organism>
<dbReference type="Proteomes" id="UP000243459">
    <property type="component" value="Chromosome 10"/>
</dbReference>
<gene>
    <name evidence="6" type="ORF">A4U43_C10F18600</name>
</gene>
<dbReference type="OMA" id="FEANDPI"/>
<name>A0A5P1E767_ASPOF</name>
<keyword evidence="3" id="KW-0808">Transferase</keyword>
<evidence type="ECO:0000256" key="1">
    <source>
        <dbReference type="ARBA" id="ARBA00004606"/>
    </source>
</evidence>
<dbReference type="EMBL" id="CM007390">
    <property type="protein sequence ID" value="ONK57295.1"/>
    <property type="molecule type" value="Genomic_DNA"/>
</dbReference>
<dbReference type="Pfam" id="PF02485">
    <property type="entry name" value="Branch"/>
    <property type="match status" value="1"/>
</dbReference>
<dbReference type="GO" id="GO:0016020">
    <property type="term" value="C:membrane"/>
    <property type="evidence" value="ECO:0007669"/>
    <property type="project" value="UniProtKB-SubCell"/>
</dbReference>
<dbReference type="GO" id="GO:0015020">
    <property type="term" value="F:glucuronosyltransferase activity"/>
    <property type="evidence" value="ECO:0007669"/>
    <property type="project" value="InterPro"/>
</dbReference>
<proteinExistence type="predicted"/>
<dbReference type="AlphaFoldDB" id="A0A5P1E767"/>
<keyword evidence="7" id="KW-1185">Reference proteome</keyword>
<evidence type="ECO:0000313" key="6">
    <source>
        <dbReference type="EMBL" id="ONK57295.1"/>
    </source>
</evidence>
<dbReference type="PANTHER" id="PTHR45719:SF10">
    <property type="entry name" value="CORE-2_I-BRANCHING BETA-1,6-N-ACETYLGLUCOSAMINYLTRANSFERASE FAMILY PROTEIN"/>
    <property type="match status" value="1"/>
</dbReference>
<evidence type="ECO:0000256" key="4">
    <source>
        <dbReference type="ARBA" id="ARBA00023136"/>
    </source>
</evidence>
<dbReference type="Gramene" id="ONK57295">
    <property type="protein sequence ID" value="ONK57295"/>
    <property type="gene ID" value="A4U43_C10F18600"/>
</dbReference>
<accession>A0A5P1E767</accession>
<evidence type="ECO:0000313" key="7">
    <source>
        <dbReference type="Proteomes" id="UP000243459"/>
    </source>
</evidence>
<keyword evidence="4" id="KW-0472">Membrane</keyword>
<reference evidence="7" key="1">
    <citation type="journal article" date="2017" name="Nat. Commun.">
        <title>The asparagus genome sheds light on the origin and evolution of a young Y chromosome.</title>
        <authorList>
            <person name="Harkess A."/>
            <person name="Zhou J."/>
            <person name="Xu C."/>
            <person name="Bowers J.E."/>
            <person name="Van der Hulst R."/>
            <person name="Ayyampalayam S."/>
            <person name="Mercati F."/>
            <person name="Riccardi P."/>
            <person name="McKain M.R."/>
            <person name="Kakrana A."/>
            <person name="Tang H."/>
            <person name="Ray J."/>
            <person name="Groenendijk J."/>
            <person name="Arikit S."/>
            <person name="Mathioni S.M."/>
            <person name="Nakano M."/>
            <person name="Shan H."/>
            <person name="Telgmann-Rauber A."/>
            <person name="Kanno A."/>
            <person name="Yue Z."/>
            <person name="Chen H."/>
            <person name="Li W."/>
            <person name="Chen Y."/>
            <person name="Xu X."/>
            <person name="Zhang Y."/>
            <person name="Luo S."/>
            <person name="Chen H."/>
            <person name="Gao J."/>
            <person name="Mao Z."/>
            <person name="Pires J.C."/>
            <person name="Luo M."/>
            <person name="Kudrna D."/>
            <person name="Wing R.A."/>
            <person name="Meyers B.C."/>
            <person name="Yi K."/>
            <person name="Kong H."/>
            <person name="Lavrijsen P."/>
            <person name="Sunseri F."/>
            <person name="Falavigna A."/>
            <person name="Ye Y."/>
            <person name="Leebens-Mack J.H."/>
            <person name="Chen G."/>
        </authorList>
    </citation>
    <scope>NUCLEOTIDE SEQUENCE [LARGE SCALE GENOMIC DNA]</scope>
    <source>
        <strain evidence="7">cv. DH0086</strain>
    </source>
</reference>
<evidence type="ECO:0000256" key="2">
    <source>
        <dbReference type="ARBA" id="ARBA00022676"/>
    </source>
</evidence>